<protein>
    <submittedName>
        <fullName evidence="4">Integrase/recombinase</fullName>
    </submittedName>
</protein>
<keyword evidence="1" id="KW-0233">DNA recombination</keyword>
<dbReference type="Gene3D" id="1.10.443.10">
    <property type="entry name" value="Intergrase catalytic core"/>
    <property type="match status" value="1"/>
</dbReference>
<reference evidence="4" key="2">
    <citation type="journal article" date="2014" name="ISME J.">
        <title>Microbial stratification in low pH oxic and suboxic macroscopic growths along an acid mine drainage.</title>
        <authorList>
            <person name="Mendez-Garcia C."/>
            <person name="Mesa V."/>
            <person name="Sprenger R.R."/>
            <person name="Richter M."/>
            <person name="Diez M.S."/>
            <person name="Solano J."/>
            <person name="Bargiela R."/>
            <person name="Golyshina O.V."/>
            <person name="Manteca A."/>
            <person name="Ramos J.L."/>
            <person name="Gallego J.R."/>
            <person name="Llorente I."/>
            <person name="Martins Dos Santos V.A."/>
            <person name="Jensen O.N."/>
            <person name="Pelaez A.I."/>
            <person name="Sanchez J."/>
            <person name="Ferrer M."/>
        </authorList>
    </citation>
    <scope>NUCLEOTIDE SEQUENCE</scope>
</reference>
<feature type="compositionally biased region" description="Low complexity" evidence="2">
    <location>
        <begin position="253"/>
        <end position="263"/>
    </location>
</feature>
<dbReference type="EMBL" id="AUZX01014314">
    <property type="protein sequence ID" value="EQD32626.1"/>
    <property type="molecule type" value="Genomic_DNA"/>
</dbReference>
<name>T0YBM8_9ZZZZ</name>
<dbReference type="InterPro" id="IPR011010">
    <property type="entry name" value="DNA_brk_join_enz"/>
</dbReference>
<dbReference type="InterPro" id="IPR013762">
    <property type="entry name" value="Integrase-like_cat_sf"/>
</dbReference>
<gene>
    <name evidence="4" type="ORF">B1A_19404</name>
</gene>
<dbReference type="GO" id="GO:0003677">
    <property type="term" value="F:DNA binding"/>
    <property type="evidence" value="ECO:0007669"/>
    <property type="project" value="InterPro"/>
</dbReference>
<evidence type="ECO:0000256" key="2">
    <source>
        <dbReference type="SAM" id="MobiDB-lite"/>
    </source>
</evidence>
<evidence type="ECO:0000259" key="3">
    <source>
        <dbReference type="PROSITE" id="PS51898"/>
    </source>
</evidence>
<reference evidence="4" key="1">
    <citation type="submission" date="2013-08" db="EMBL/GenBank/DDBJ databases">
        <authorList>
            <person name="Mendez C."/>
            <person name="Richter M."/>
            <person name="Ferrer M."/>
            <person name="Sanchez J."/>
        </authorList>
    </citation>
    <scope>NUCLEOTIDE SEQUENCE</scope>
</reference>
<accession>T0YBM8</accession>
<feature type="region of interest" description="Disordered" evidence="2">
    <location>
        <begin position="253"/>
        <end position="283"/>
    </location>
</feature>
<proteinExistence type="predicted"/>
<comment type="caution">
    <text evidence="4">The sequence shown here is derived from an EMBL/GenBank/DDBJ whole genome shotgun (WGS) entry which is preliminary data.</text>
</comment>
<dbReference type="GO" id="GO:0015074">
    <property type="term" value="P:DNA integration"/>
    <property type="evidence" value="ECO:0007669"/>
    <property type="project" value="InterPro"/>
</dbReference>
<feature type="domain" description="Tyr recombinase" evidence="3">
    <location>
        <begin position="22"/>
        <end position="242"/>
    </location>
</feature>
<evidence type="ECO:0000256" key="1">
    <source>
        <dbReference type="ARBA" id="ARBA00023172"/>
    </source>
</evidence>
<dbReference type="GO" id="GO:0006310">
    <property type="term" value="P:DNA recombination"/>
    <property type="evidence" value="ECO:0007669"/>
    <property type="project" value="UniProtKB-KW"/>
</dbReference>
<feature type="compositionally biased region" description="Basic and acidic residues" evidence="2">
    <location>
        <begin position="321"/>
        <end position="337"/>
    </location>
</feature>
<feature type="region of interest" description="Disordered" evidence="2">
    <location>
        <begin position="304"/>
        <end position="352"/>
    </location>
</feature>
<feature type="non-terminal residue" evidence="4">
    <location>
        <position position="1"/>
    </location>
</feature>
<dbReference type="SUPFAM" id="SSF56349">
    <property type="entry name" value="DNA breaking-rejoining enzymes"/>
    <property type="match status" value="1"/>
</dbReference>
<dbReference type="InterPro" id="IPR002104">
    <property type="entry name" value="Integrase_catalytic"/>
</dbReference>
<organism evidence="4">
    <name type="scientific">mine drainage metagenome</name>
    <dbReference type="NCBI Taxonomy" id="410659"/>
    <lineage>
        <taxon>unclassified sequences</taxon>
        <taxon>metagenomes</taxon>
        <taxon>ecological metagenomes</taxon>
    </lineage>
</organism>
<sequence length="352" mass="38454">LPAGVAFDRFPALAPIRGASLARERVPTPEELQKVLENLTSRGRVIGLFLSDSGVRPGVLGSYGGQDGLTLGDLPELELRADSVAFGTTPFAIRVPARLSKTRREYLTFGTDRLARDLGRYLGERRGRGEPLGPRSPVIAAGLLRGCAARARRDALFGRGFLTTKAVTQEIRRGLAAVCPDGVTWRPYVLRAYCSTRLLLAEGRGWISRDLREAILGHSGGVAARYHVGKRWGSEMLQEARLQYRRASRLLEPGALGAGAEPEGSSDTPESARRPRPRPFRLREAERRLADGWRYIGPFGPARVLLAPPDPAPSPSQEWGIEDRQPPDTVDGSDRSRATIQRKGIGSPERVS</sequence>
<evidence type="ECO:0000313" key="4">
    <source>
        <dbReference type="EMBL" id="EQD32626.1"/>
    </source>
</evidence>
<dbReference type="PROSITE" id="PS51898">
    <property type="entry name" value="TYR_RECOMBINASE"/>
    <property type="match status" value="1"/>
</dbReference>
<dbReference type="AlphaFoldDB" id="T0YBM8"/>